<evidence type="ECO:0000259" key="5">
    <source>
        <dbReference type="Pfam" id="PF25917"/>
    </source>
</evidence>
<dbReference type="Pfam" id="PF25963">
    <property type="entry name" value="Beta-barrel_AAEA"/>
    <property type="match status" value="1"/>
</dbReference>
<dbReference type="RefSeq" id="WP_183973087.1">
    <property type="nucleotide sequence ID" value="NZ_JACHEB010000001.1"/>
</dbReference>
<dbReference type="EMBL" id="JACHEB010000001">
    <property type="protein sequence ID" value="MBB5326864.1"/>
    <property type="molecule type" value="Genomic_DNA"/>
</dbReference>
<sequence length="408" mass="44332">MQITNSQSVITRKGTIISACIVAGALVSAGLVVREVVLYPRTDDAEVTANFIGIAPVVEGPVMELPIHDNEFIKKGTLLYKIDDRPYLYALQSALAAQAVLEGEIENESRRISSQVNGIDVAHAGEQSALANETRATEEIEIAKAAVGRSEAALKQAQADENYATANFHRIQPLLAKGFVTEDDVHKARSTSDAKAAAVEQAQSQLLLAKASLLSASAQKQQAVAQISQSQAQVKESAHSVLVLAPLLAERESRASAVRLAQYNYEQCSVLAPFDARVTNLTISEGEYAKVGKQLFTLIDNRNWWVLANFRETQIGHVQPGTPVDVFLMSDRTTKYRGVVESASFGVTPDPDVVGKFSEGLPEVQRTLNWVRLASRYPVRIKIVDPPPGIFRVGQVAIVVMRAPHRQG</sequence>
<evidence type="ECO:0000256" key="3">
    <source>
        <dbReference type="ARBA" id="ARBA00022989"/>
    </source>
</evidence>
<dbReference type="SUPFAM" id="SSF111369">
    <property type="entry name" value="HlyD-like secretion proteins"/>
    <property type="match status" value="3"/>
</dbReference>
<proteinExistence type="predicted"/>
<comment type="caution">
    <text evidence="7">The sequence shown here is derived from an EMBL/GenBank/DDBJ whole genome shotgun (WGS) entry which is preliminary data.</text>
</comment>
<dbReference type="InterPro" id="IPR058634">
    <property type="entry name" value="AaeA-lik-b-barrel"/>
</dbReference>
<name>A0A9X0QAN6_9BACT</name>
<protein>
    <submittedName>
        <fullName evidence="7">Multidrug efflux system membrane fusion protein</fullName>
    </submittedName>
</protein>
<accession>A0A9X0QAN6</accession>
<evidence type="ECO:0000256" key="2">
    <source>
        <dbReference type="ARBA" id="ARBA00022692"/>
    </source>
</evidence>
<feature type="domain" description="Multidrug resistance protein MdtA-like barrel-sandwich hybrid" evidence="5">
    <location>
        <begin position="53"/>
        <end position="299"/>
    </location>
</feature>
<keyword evidence="2" id="KW-0812">Transmembrane</keyword>
<evidence type="ECO:0000313" key="7">
    <source>
        <dbReference type="EMBL" id="MBB5326864.1"/>
    </source>
</evidence>
<comment type="subcellular location">
    <subcellularLocation>
        <location evidence="1">Membrane</location>
        <topology evidence="1">Single-pass membrane protein</topology>
    </subcellularLocation>
</comment>
<keyword evidence="8" id="KW-1185">Reference proteome</keyword>
<dbReference type="Pfam" id="PF25917">
    <property type="entry name" value="BSH_RND"/>
    <property type="match status" value="1"/>
</dbReference>
<dbReference type="PANTHER" id="PTHR30386">
    <property type="entry name" value="MEMBRANE FUSION SUBUNIT OF EMRAB-TOLC MULTIDRUG EFFLUX PUMP"/>
    <property type="match status" value="1"/>
</dbReference>
<dbReference type="AlphaFoldDB" id="A0A9X0QAN6"/>
<organism evidence="7 8">
    <name type="scientific">Tunturiibacter gelidiferens</name>
    <dbReference type="NCBI Taxonomy" id="3069689"/>
    <lineage>
        <taxon>Bacteria</taxon>
        <taxon>Pseudomonadati</taxon>
        <taxon>Acidobacteriota</taxon>
        <taxon>Terriglobia</taxon>
        <taxon>Terriglobales</taxon>
        <taxon>Acidobacteriaceae</taxon>
        <taxon>Tunturiibacter</taxon>
    </lineage>
</organism>
<dbReference type="Proteomes" id="UP000535182">
    <property type="component" value="Unassembled WGS sequence"/>
</dbReference>
<evidence type="ECO:0000256" key="4">
    <source>
        <dbReference type="ARBA" id="ARBA00023136"/>
    </source>
</evidence>
<reference evidence="7 8" key="1">
    <citation type="submission" date="2020-08" db="EMBL/GenBank/DDBJ databases">
        <title>Genomic Encyclopedia of Type Strains, Phase IV (KMG-V): Genome sequencing to study the core and pangenomes of soil and plant-associated prokaryotes.</title>
        <authorList>
            <person name="Whitman W."/>
        </authorList>
    </citation>
    <scope>NUCLEOTIDE SEQUENCE [LARGE SCALE GENOMIC DNA]</scope>
    <source>
        <strain evidence="7 8">X5P2</strain>
    </source>
</reference>
<dbReference type="GO" id="GO:0016020">
    <property type="term" value="C:membrane"/>
    <property type="evidence" value="ECO:0007669"/>
    <property type="project" value="UniProtKB-SubCell"/>
</dbReference>
<dbReference type="InterPro" id="IPR050739">
    <property type="entry name" value="MFP"/>
</dbReference>
<gene>
    <name evidence="7" type="ORF">HDF14_000458</name>
</gene>
<dbReference type="Gene3D" id="2.40.30.170">
    <property type="match status" value="1"/>
</dbReference>
<feature type="domain" description="p-hydroxybenzoic acid efflux pump subunit AaeA-like beta-barrel" evidence="6">
    <location>
        <begin position="304"/>
        <end position="401"/>
    </location>
</feature>
<dbReference type="Gene3D" id="2.40.50.100">
    <property type="match status" value="1"/>
</dbReference>
<keyword evidence="4" id="KW-0472">Membrane</keyword>
<dbReference type="InterPro" id="IPR058625">
    <property type="entry name" value="MdtA-like_BSH"/>
</dbReference>
<evidence type="ECO:0000259" key="6">
    <source>
        <dbReference type="Pfam" id="PF25963"/>
    </source>
</evidence>
<evidence type="ECO:0000313" key="8">
    <source>
        <dbReference type="Proteomes" id="UP000535182"/>
    </source>
</evidence>
<keyword evidence="3" id="KW-1133">Transmembrane helix</keyword>
<dbReference type="PANTHER" id="PTHR30386:SF26">
    <property type="entry name" value="TRANSPORT PROTEIN COMB"/>
    <property type="match status" value="1"/>
</dbReference>
<dbReference type="Gene3D" id="1.10.287.470">
    <property type="entry name" value="Helix hairpin bin"/>
    <property type="match status" value="2"/>
</dbReference>
<evidence type="ECO:0000256" key="1">
    <source>
        <dbReference type="ARBA" id="ARBA00004167"/>
    </source>
</evidence>